<evidence type="ECO:0000256" key="5">
    <source>
        <dbReference type="ARBA" id="ARBA00022519"/>
    </source>
</evidence>
<accession>A0A220URI7</accession>
<evidence type="ECO:0000256" key="2">
    <source>
        <dbReference type="ARBA" id="ARBA00004429"/>
    </source>
</evidence>
<evidence type="ECO:0000256" key="10">
    <source>
        <dbReference type="SAM" id="Phobius"/>
    </source>
</evidence>
<feature type="transmembrane region" description="Helical" evidence="10">
    <location>
        <begin position="42"/>
        <end position="70"/>
    </location>
</feature>
<dbReference type="SUPFAM" id="SSF48452">
    <property type="entry name" value="TPR-like"/>
    <property type="match status" value="1"/>
</dbReference>
<evidence type="ECO:0000256" key="7">
    <source>
        <dbReference type="ARBA" id="ARBA00022989"/>
    </source>
</evidence>
<dbReference type="RefSeq" id="WP_089068653.1">
    <property type="nucleotide sequence ID" value="NZ_CP022358.1"/>
</dbReference>
<comment type="pathway">
    <text evidence="3">Porphyrin-containing compound metabolism; protoheme biosynthesis.</text>
</comment>
<dbReference type="AlphaFoldDB" id="A0A220URI7"/>
<dbReference type="InterPro" id="IPR010817">
    <property type="entry name" value="HemY_N"/>
</dbReference>
<evidence type="ECO:0000256" key="8">
    <source>
        <dbReference type="ARBA" id="ARBA00023136"/>
    </source>
</evidence>
<evidence type="ECO:0000256" key="1">
    <source>
        <dbReference type="ARBA" id="ARBA00002962"/>
    </source>
</evidence>
<dbReference type="Pfam" id="PF07219">
    <property type="entry name" value="HemY_N"/>
    <property type="match status" value="1"/>
</dbReference>
<evidence type="ECO:0000256" key="9">
    <source>
        <dbReference type="ARBA" id="ARBA00023244"/>
    </source>
</evidence>
<keyword evidence="5" id="KW-0997">Cell inner membrane</keyword>
<proteinExistence type="predicted"/>
<dbReference type="GO" id="GO:0006779">
    <property type="term" value="P:porphyrin-containing compound biosynthetic process"/>
    <property type="evidence" value="ECO:0007669"/>
    <property type="project" value="UniProtKB-KW"/>
</dbReference>
<feature type="transmembrane region" description="Helical" evidence="10">
    <location>
        <begin position="5"/>
        <end position="22"/>
    </location>
</feature>
<dbReference type="KEGG" id="sbj:CF168_18930"/>
<dbReference type="EMBL" id="CP022358">
    <property type="protein sequence ID" value="ASK70779.1"/>
    <property type="molecule type" value="Genomic_DNA"/>
</dbReference>
<dbReference type="NCBIfam" id="TIGR00540">
    <property type="entry name" value="TPR_hemY_coli"/>
    <property type="match status" value="1"/>
</dbReference>
<keyword evidence="6 10" id="KW-0812">Transmembrane</keyword>
<keyword evidence="7 10" id="KW-1133">Transmembrane helix</keyword>
<reference evidence="12 13" key="1">
    <citation type="submission" date="2017-07" db="EMBL/GenBank/DDBJ databases">
        <title>Phenotypical and genomic characterization of a clinical isolate of Shewanella bicestrii sp. nov. producing an extended-spectrum beta-lactamase and a new oxacillinase variant.</title>
        <authorList>
            <person name="Jousset A.B."/>
            <person name="Bonnin R.A."/>
            <person name="Girlich D."/>
            <person name="Dabos L."/>
            <person name="Potron A."/>
            <person name="Dortet L."/>
            <person name="Glaser P."/>
            <person name="Naas T."/>
        </authorList>
    </citation>
    <scope>NUCLEOTIDE SEQUENCE [LARGE SCALE GENOMIC DNA]</scope>
    <source>
        <strain evidence="12 13">JAB-1</strain>
    </source>
</reference>
<dbReference type="UniPathway" id="UPA00252"/>
<sequence>MIKALIFLGIILIGLCISPWIVGNTGYVYIAAGDYQLETSLVFGIIMLIVFYALFQVLEWLVITVINLLLRSRFIPQHWRRRSAKKHTLIGALAIAEEDWPAAERAMIKGADNGELPALNLLAAARAAQHQNKIAERDQYLARAEAQPMTANAVATTRTRYLLKQGELALARAELDKLTPTSKSKAPVLKLALELYRTQEDWEALKLLLPILKKRQILEDAKLNALSVETHCALLKAASLKGEDALEQCWQWLSRDERNQSEFLAIYAMGLCRFNRKDQALKLLSKKLRSSPESALLEVIPQIVTAHDEEIRKQLLKHEITHENNADYQKCLALLYQQTRDMKEAKTCWQNVCRLAPSQASWLSLARIQEQLGEQGNANQSYRQAVNL</sequence>
<dbReference type="Proteomes" id="UP000198367">
    <property type="component" value="Chromosome"/>
</dbReference>
<gene>
    <name evidence="12" type="ORF">CF168_18930</name>
</gene>
<evidence type="ECO:0000256" key="6">
    <source>
        <dbReference type="ARBA" id="ARBA00022692"/>
    </source>
</evidence>
<comment type="function">
    <text evidence="1">Involved in a late step of protoheme IX synthesis.</text>
</comment>
<comment type="subcellular location">
    <subcellularLocation>
        <location evidence="2">Cell inner membrane</location>
        <topology evidence="2">Multi-pass membrane protein</topology>
    </subcellularLocation>
</comment>
<evidence type="ECO:0000313" key="13">
    <source>
        <dbReference type="Proteomes" id="UP000198367"/>
    </source>
</evidence>
<protein>
    <submittedName>
        <fullName evidence="12">Heme biosynthesis protein HemY</fullName>
    </submittedName>
</protein>
<evidence type="ECO:0000256" key="3">
    <source>
        <dbReference type="ARBA" id="ARBA00004744"/>
    </source>
</evidence>
<name>A0A220URI7_9GAMM</name>
<evidence type="ECO:0000259" key="11">
    <source>
        <dbReference type="Pfam" id="PF07219"/>
    </source>
</evidence>
<dbReference type="InterPro" id="IPR011990">
    <property type="entry name" value="TPR-like_helical_dom_sf"/>
</dbReference>
<keyword evidence="13" id="KW-1185">Reference proteome</keyword>
<evidence type="ECO:0000313" key="12">
    <source>
        <dbReference type="EMBL" id="ASK70779.1"/>
    </source>
</evidence>
<organism evidence="12 13">
    <name type="scientific">Shewanella bicestrii</name>
    <dbReference type="NCBI Taxonomy" id="2018305"/>
    <lineage>
        <taxon>Bacteria</taxon>
        <taxon>Pseudomonadati</taxon>
        <taxon>Pseudomonadota</taxon>
        <taxon>Gammaproteobacteria</taxon>
        <taxon>Alteromonadales</taxon>
        <taxon>Shewanellaceae</taxon>
        <taxon>Shewanella</taxon>
    </lineage>
</organism>
<keyword evidence="9" id="KW-0627">Porphyrin biosynthesis</keyword>
<keyword evidence="4" id="KW-1003">Cell membrane</keyword>
<feature type="domain" description="HemY N-terminal" evidence="11">
    <location>
        <begin position="26"/>
        <end position="131"/>
    </location>
</feature>
<evidence type="ECO:0000256" key="4">
    <source>
        <dbReference type="ARBA" id="ARBA00022475"/>
    </source>
</evidence>
<dbReference type="InterPro" id="IPR005254">
    <property type="entry name" value="Heme_biosyn_assoc_TPR_pro"/>
</dbReference>
<dbReference type="GO" id="GO:0042168">
    <property type="term" value="P:heme metabolic process"/>
    <property type="evidence" value="ECO:0007669"/>
    <property type="project" value="InterPro"/>
</dbReference>
<keyword evidence="8 10" id="KW-0472">Membrane</keyword>
<dbReference type="GO" id="GO:0005886">
    <property type="term" value="C:plasma membrane"/>
    <property type="evidence" value="ECO:0007669"/>
    <property type="project" value="UniProtKB-SubCell"/>
</dbReference>
<dbReference type="Gene3D" id="1.25.40.10">
    <property type="entry name" value="Tetratricopeptide repeat domain"/>
    <property type="match status" value="1"/>
</dbReference>